<organism evidence="1 2">
    <name type="scientific">Allochromatium palmeri</name>
    <dbReference type="NCBI Taxonomy" id="231048"/>
    <lineage>
        <taxon>Bacteria</taxon>
        <taxon>Pseudomonadati</taxon>
        <taxon>Pseudomonadota</taxon>
        <taxon>Gammaproteobacteria</taxon>
        <taxon>Chromatiales</taxon>
        <taxon>Chromatiaceae</taxon>
        <taxon>Allochromatium</taxon>
    </lineage>
</organism>
<comment type="caution">
    <text evidence="1">The sequence shown here is derived from an EMBL/GenBank/DDBJ whole genome shotgun (WGS) entry which is preliminary data.</text>
</comment>
<evidence type="ECO:0000313" key="2">
    <source>
        <dbReference type="Proteomes" id="UP000434044"/>
    </source>
</evidence>
<accession>A0A6N8EJT4</accession>
<dbReference type="AlphaFoldDB" id="A0A6N8EJT4"/>
<proteinExistence type="predicted"/>
<dbReference type="RefSeq" id="WP_155451339.1">
    <property type="nucleotide sequence ID" value="NZ_WNKT01000053.1"/>
</dbReference>
<gene>
    <name evidence="1" type="ORF">GJ668_17075</name>
</gene>
<reference evidence="1 2" key="1">
    <citation type="submission" date="2019-11" db="EMBL/GenBank/DDBJ databases">
        <title>Whole-genome sequence of the anaerobic purple sulfur bacterium Allochromatium palmeri DSM 15591.</title>
        <authorList>
            <person name="Kyndt J.A."/>
            <person name="Meyer T.E."/>
        </authorList>
    </citation>
    <scope>NUCLEOTIDE SEQUENCE [LARGE SCALE GENOMIC DNA]</scope>
    <source>
        <strain evidence="1 2">DSM 15591</strain>
    </source>
</reference>
<protein>
    <submittedName>
        <fullName evidence="1">Uncharacterized protein</fullName>
    </submittedName>
</protein>
<dbReference type="EMBL" id="WNKT01000053">
    <property type="protein sequence ID" value="MTW22777.1"/>
    <property type="molecule type" value="Genomic_DNA"/>
</dbReference>
<sequence length="96" mass="10668">MIHAHTTIAPRLGVPQTGTPLHMNWAAHLSLLLGLCEEYQSSAIGVINLRAAMRHEPDLAAVLRPSLAEMWHAHRSLRREVRGMLDDLAGVIEDME</sequence>
<keyword evidence="2" id="KW-1185">Reference proteome</keyword>
<dbReference type="Proteomes" id="UP000434044">
    <property type="component" value="Unassembled WGS sequence"/>
</dbReference>
<name>A0A6N8EJT4_9GAMM</name>
<evidence type="ECO:0000313" key="1">
    <source>
        <dbReference type="EMBL" id="MTW22777.1"/>
    </source>
</evidence>
<dbReference type="OrthoDB" id="5770441at2"/>